<keyword evidence="2" id="KW-1185">Reference proteome</keyword>
<dbReference type="EMBL" id="JARVKM010000003">
    <property type="protein sequence ID" value="KAK9781633.1"/>
    <property type="molecule type" value="Genomic_DNA"/>
</dbReference>
<reference evidence="1 2" key="1">
    <citation type="submission" date="2024-02" db="EMBL/GenBank/DDBJ databases">
        <title>First draft genome assembly of two strains of Seiridium cardinale.</title>
        <authorList>
            <person name="Emiliani G."/>
            <person name="Scali E."/>
        </authorList>
    </citation>
    <scope>NUCLEOTIDE SEQUENCE [LARGE SCALE GENOMIC DNA]</scope>
    <source>
        <strain evidence="1 2">BM-138-000479</strain>
    </source>
</reference>
<sequence length="131" mass="15004">MGALVRTGEWDYAIQIAMDWRDTEERNKVDLYAEFEGEMIVDILLKDYLSVGFQVPEGQNSRSWCVLYNTHDSQGPRWISHLGDRTTPVHGVNMAQPSCPFPRPHKASTLVQYTVKLLEELLHKVINNTTS</sequence>
<organism evidence="1 2">
    <name type="scientific">Seiridium cardinale</name>
    <dbReference type="NCBI Taxonomy" id="138064"/>
    <lineage>
        <taxon>Eukaryota</taxon>
        <taxon>Fungi</taxon>
        <taxon>Dikarya</taxon>
        <taxon>Ascomycota</taxon>
        <taxon>Pezizomycotina</taxon>
        <taxon>Sordariomycetes</taxon>
        <taxon>Xylariomycetidae</taxon>
        <taxon>Amphisphaeriales</taxon>
        <taxon>Sporocadaceae</taxon>
        <taxon>Seiridium</taxon>
    </lineage>
</organism>
<name>A0ABR2Y5M2_9PEZI</name>
<evidence type="ECO:0000313" key="1">
    <source>
        <dbReference type="EMBL" id="KAK9781633.1"/>
    </source>
</evidence>
<evidence type="ECO:0000313" key="2">
    <source>
        <dbReference type="Proteomes" id="UP001465668"/>
    </source>
</evidence>
<accession>A0ABR2Y5M2</accession>
<gene>
    <name evidence="1" type="ORF">SCAR479_01504</name>
</gene>
<dbReference type="Proteomes" id="UP001465668">
    <property type="component" value="Unassembled WGS sequence"/>
</dbReference>
<protein>
    <submittedName>
        <fullName evidence="1">Uncharacterized protein</fullName>
    </submittedName>
</protein>
<proteinExistence type="predicted"/>
<comment type="caution">
    <text evidence="1">The sequence shown here is derived from an EMBL/GenBank/DDBJ whole genome shotgun (WGS) entry which is preliminary data.</text>
</comment>